<dbReference type="Gene3D" id="2.60.120.10">
    <property type="entry name" value="Jelly Rolls"/>
    <property type="match status" value="1"/>
</dbReference>
<dbReference type="SUPFAM" id="SSF51206">
    <property type="entry name" value="cAMP-binding domain-like"/>
    <property type="match status" value="1"/>
</dbReference>
<evidence type="ECO:0000313" key="3">
    <source>
        <dbReference type="Proteomes" id="UP000076577"/>
    </source>
</evidence>
<organism evidence="2 3">
    <name type="scientific">Pseudovibrio axinellae</name>
    <dbReference type="NCBI Taxonomy" id="989403"/>
    <lineage>
        <taxon>Bacteria</taxon>
        <taxon>Pseudomonadati</taxon>
        <taxon>Pseudomonadota</taxon>
        <taxon>Alphaproteobacteria</taxon>
        <taxon>Hyphomicrobiales</taxon>
        <taxon>Stappiaceae</taxon>
        <taxon>Pseudovibrio</taxon>
    </lineage>
</organism>
<sequence length="161" mass="17762">MVDIKNIHRLLGENPFFNGISEEHLELISGCGRLAHFKAGEFLLREGEVADTFHLVRTGKISIESNSPARGPLSISGVLSGGIIGFDWLFPPHRHSFDSLAITSVSTVALDGECLRGKAEADHELGYQLMKRFSQVMHDRLQATQLQLLDIYSTGRETDAS</sequence>
<dbReference type="SMART" id="SM00100">
    <property type="entry name" value="cNMP"/>
    <property type="match status" value="1"/>
</dbReference>
<dbReference type="Pfam" id="PF00027">
    <property type="entry name" value="cNMP_binding"/>
    <property type="match status" value="1"/>
</dbReference>
<evidence type="ECO:0000313" key="2">
    <source>
        <dbReference type="EMBL" id="KZL16274.1"/>
    </source>
</evidence>
<dbReference type="InterPro" id="IPR018490">
    <property type="entry name" value="cNMP-bd_dom_sf"/>
</dbReference>
<comment type="caution">
    <text evidence="2">The sequence shown here is derived from an EMBL/GenBank/DDBJ whole genome shotgun (WGS) entry which is preliminary data.</text>
</comment>
<dbReference type="OrthoDB" id="190787at2"/>
<dbReference type="RefSeq" id="WP_068008671.1">
    <property type="nucleotide sequence ID" value="NZ_FOFM01000023.1"/>
</dbReference>
<protein>
    <submittedName>
        <fullName evidence="2">Cyclic nucleotide-binding domain protein</fullName>
    </submittedName>
</protein>
<dbReference type="CDD" id="cd00038">
    <property type="entry name" value="CAP_ED"/>
    <property type="match status" value="1"/>
</dbReference>
<dbReference type="PROSITE" id="PS50042">
    <property type="entry name" value="CNMP_BINDING_3"/>
    <property type="match status" value="1"/>
</dbReference>
<dbReference type="STRING" id="989403.SAMN05421798_12313"/>
<dbReference type="PATRIC" id="fig|989403.3.peg.3724"/>
<accession>A0A165WA65</accession>
<dbReference type="InterPro" id="IPR014710">
    <property type="entry name" value="RmlC-like_jellyroll"/>
</dbReference>
<dbReference type="Proteomes" id="UP000076577">
    <property type="component" value="Unassembled WGS sequence"/>
</dbReference>
<dbReference type="EMBL" id="LMCB01000049">
    <property type="protein sequence ID" value="KZL16274.1"/>
    <property type="molecule type" value="Genomic_DNA"/>
</dbReference>
<evidence type="ECO:0000259" key="1">
    <source>
        <dbReference type="PROSITE" id="PS50042"/>
    </source>
</evidence>
<dbReference type="AlphaFoldDB" id="A0A165WA65"/>
<dbReference type="InterPro" id="IPR000595">
    <property type="entry name" value="cNMP-bd_dom"/>
</dbReference>
<proteinExistence type="predicted"/>
<gene>
    <name evidence="2" type="ORF">PsAD2_03457</name>
</gene>
<name>A0A165WA65_9HYPH</name>
<feature type="domain" description="Cyclic nucleotide-binding" evidence="1">
    <location>
        <begin position="16"/>
        <end position="116"/>
    </location>
</feature>
<keyword evidence="3" id="KW-1185">Reference proteome</keyword>
<reference evidence="2 3" key="1">
    <citation type="journal article" date="2016" name="Front. Microbiol.">
        <title>Comparative Genomic Analysis Reveals a Diverse Repertoire of Genes Involved in Prokaryote-Eukaryote Interactions within the Pseudovibrio Genus.</title>
        <authorList>
            <person name="Romano S."/>
            <person name="Fernandez-Guerra A."/>
            <person name="Reen F.J."/>
            <person name="Glockner F.O."/>
            <person name="Crowley S.P."/>
            <person name="O'Sullivan O."/>
            <person name="Cotter P.D."/>
            <person name="Adams C."/>
            <person name="Dobson A.D."/>
            <person name="O'Gara F."/>
        </authorList>
    </citation>
    <scope>NUCLEOTIDE SEQUENCE [LARGE SCALE GENOMIC DNA]</scope>
    <source>
        <strain evidence="2 3">Ad2</strain>
    </source>
</reference>